<protein>
    <recommendedName>
        <fullName evidence="5">Release factor glutamine methyltransferase</fullName>
        <shortName evidence="5">RF MTase</shortName>
        <ecNumber evidence="5">2.1.1.297</ecNumber>
    </recommendedName>
    <alternativeName>
        <fullName evidence="5">N5-glutamine methyltransferase PrmC</fullName>
    </alternativeName>
    <alternativeName>
        <fullName evidence="5">Protein-(glutamine-N5) MTase PrmC</fullName>
    </alternativeName>
    <alternativeName>
        <fullName evidence="5">Protein-glutamine N-methyltransferase PrmC</fullName>
    </alternativeName>
</protein>
<dbReference type="NCBIfam" id="TIGR03534">
    <property type="entry name" value="RF_mod_PrmC"/>
    <property type="match status" value="1"/>
</dbReference>
<feature type="domain" description="Methyltransferase small" evidence="6">
    <location>
        <begin position="177"/>
        <end position="258"/>
    </location>
</feature>
<comment type="caution">
    <text evidence="5">Lacks conserved residue(s) required for the propagation of feature annotation.</text>
</comment>
<feature type="binding site" evidence="5">
    <location>
        <begin position="255"/>
        <end position="258"/>
    </location>
    <ligand>
        <name>substrate</name>
    </ligand>
</feature>
<evidence type="ECO:0000259" key="7">
    <source>
        <dbReference type="Pfam" id="PF17827"/>
    </source>
</evidence>
<dbReference type="Gene3D" id="3.40.50.150">
    <property type="entry name" value="Vaccinia Virus protein VP39"/>
    <property type="match status" value="1"/>
</dbReference>
<dbReference type="AlphaFoldDB" id="A0A564ZFL3"/>
<dbReference type="PANTHER" id="PTHR18895:SF74">
    <property type="entry name" value="MTRF1L RELEASE FACTOR GLUTAMINE METHYLTRANSFERASE"/>
    <property type="match status" value="1"/>
</dbReference>
<evidence type="ECO:0000256" key="5">
    <source>
        <dbReference type="HAMAP-Rule" id="MF_02126"/>
    </source>
</evidence>
<dbReference type="CDD" id="cd02440">
    <property type="entry name" value="AdoMet_MTases"/>
    <property type="match status" value="1"/>
</dbReference>
<dbReference type="EC" id="2.1.1.297" evidence="5"/>
<dbReference type="Gene3D" id="1.10.8.10">
    <property type="entry name" value="DNA helicase RuvA subunit, C-terminal domain"/>
    <property type="match status" value="1"/>
</dbReference>
<sequence>MKIAYAFLREVQGASCEIPPPPLFKRGAQGGLGYAARDATHPGPLTYRQVAERLAESGVQSALLDAACLMEAASGIPRWQFTLNPERPFPSDRSDLLESMVARREAREPIGYILGVKEFWSLPFTVGPDVLIPRPDTETLVEAALDKISSTFNVERSTFELRGPETQDLRPKTQNPKLVIVDLGTGCGAIALALAVELPHALIYAIDRSPGACRIARRNTEAIGLTSRVRCVQGDLLEPLRTIDAGGGCDVIVSNPPYIPSDECGALSPEITLYEPVEALDGGSDGLRYHRQIIEEAPAYLREGGWLVLEVGDGQAPAVMELIRKTEGFGPAEVRRDVAGRGRVVCAPRRGRAHG</sequence>
<dbReference type="InterPro" id="IPR002052">
    <property type="entry name" value="DNA_methylase_N6_adenine_CS"/>
</dbReference>
<evidence type="ECO:0000256" key="2">
    <source>
        <dbReference type="ARBA" id="ARBA00022679"/>
    </source>
</evidence>
<dbReference type="Pfam" id="PF05175">
    <property type="entry name" value="MTS"/>
    <property type="match status" value="1"/>
</dbReference>
<feature type="binding site" evidence="5">
    <location>
        <position position="255"/>
    </location>
    <ligand>
        <name>S-adenosyl-L-methionine</name>
        <dbReference type="ChEBI" id="CHEBI:59789"/>
    </ligand>
</feature>
<dbReference type="PANTHER" id="PTHR18895">
    <property type="entry name" value="HEMK METHYLTRANSFERASE"/>
    <property type="match status" value="1"/>
</dbReference>
<feature type="binding site" evidence="5">
    <location>
        <position position="207"/>
    </location>
    <ligand>
        <name>S-adenosyl-L-methionine</name>
        <dbReference type="ChEBI" id="CHEBI:59789"/>
    </ligand>
</feature>
<comment type="function">
    <text evidence="5">Methylates the class 1 translation termination release factors RF1/PrfA and RF2/PrfB on the glutamine residue of the universally conserved GGQ motif.</text>
</comment>
<feature type="domain" description="Release factor glutamine methyltransferase N-terminal" evidence="7">
    <location>
        <begin position="48"/>
        <end position="115"/>
    </location>
</feature>
<evidence type="ECO:0000313" key="9">
    <source>
        <dbReference type="Proteomes" id="UP000334340"/>
    </source>
</evidence>
<evidence type="ECO:0000313" key="8">
    <source>
        <dbReference type="EMBL" id="VUZ84121.1"/>
    </source>
</evidence>
<dbReference type="InterPro" id="IPR040758">
    <property type="entry name" value="PrmC_N"/>
</dbReference>
<dbReference type="EMBL" id="CABIKM010000006">
    <property type="protein sequence ID" value="VUZ84121.1"/>
    <property type="molecule type" value="Genomic_DNA"/>
</dbReference>
<proteinExistence type="inferred from homology"/>
<evidence type="ECO:0000256" key="3">
    <source>
        <dbReference type="ARBA" id="ARBA00022691"/>
    </source>
</evidence>
<dbReference type="Proteomes" id="UP000334340">
    <property type="component" value="Unassembled WGS sequence"/>
</dbReference>
<evidence type="ECO:0000259" key="6">
    <source>
        <dbReference type="Pfam" id="PF05175"/>
    </source>
</evidence>
<feature type="binding site" evidence="5">
    <location>
        <begin position="184"/>
        <end position="188"/>
    </location>
    <ligand>
        <name>S-adenosyl-L-methionine</name>
        <dbReference type="ChEBI" id="CHEBI:59789"/>
    </ligand>
</feature>
<evidence type="ECO:0000256" key="4">
    <source>
        <dbReference type="ARBA" id="ARBA00048391"/>
    </source>
</evidence>
<dbReference type="NCBIfam" id="TIGR00536">
    <property type="entry name" value="hemK_fam"/>
    <property type="match status" value="1"/>
</dbReference>
<keyword evidence="2 5" id="KW-0808">Transferase</keyword>
<reference evidence="8 9" key="1">
    <citation type="submission" date="2019-07" db="EMBL/GenBank/DDBJ databases">
        <authorList>
            <person name="Cremers G."/>
        </authorList>
    </citation>
    <scope>NUCLEOTIDE SEQUENCE [LARGE SCALE GENOMIC DNA]</scope>
</reference>
<dbReference type="InterPro" id="IPR019874">
    <property type="entry name" value="RF_methyltr_PrmC"/>
</dbReference>
<dbReference type="InterPro" id="IPR007848">
    <property type="entry name" value="Small_mtfrase_dom"/>
</dbReference>
<dbReference type="PROSITE" id="PS00092">
    <property type="entry name" value="N6_MTASE"/>
    <property type="match status" value="1"/>
</dbReference>
<keyword evidence="9" id="KW-1185">Reference proteome</keyword>
<dbReference type="HAMAP" id="MF_02126">
    <property type="entry name" value="RF_methyltr_PrmC"/>
    <property type="match status" value="1"/>
</dbReference>
<comment type="catalytic activity">
    <reaction evidence="4 5">
        <text>L-glutaminyl-[peptide chain release factor] + S-adenosyl-L-methionine = N(5)-methyl-L-glutaminyl-[peptide chain release factor] + S-adenosyl-L-homocysteine + H(+)</text>
        <dbReference type="Rhea" id="RHEA:42896"/>
        <dbReference type="Rhea" id="RHEA-COMP:10271"/>
        <dbReference type="Rhea" id="RHEA-COMP:10272"/>
        <dbReference type="ChEBI" id="CHEBI:15378"/>
        <dbReference type="ChEBI" id="CHEBI:30011"/>
        <dbReference type="ChEBI" id="CHEBI:57856"/>
        <dbReference type="ChEBI" id="CHEBI:59789"/>
        <dbReference type="ChEBI" id="CHEBI:61891"/>
        <dbReference type="EC" id="2.1.1.297"/>
    </reaction>
</comment>
<dbReference type="GO" id="GO:0102559">
    <property type="term" value="F:peptide chain release factor N(5)-glutamine methyltransferase activity"/>
    <property type="evidence" value="ECO:0007669"/>
    <property type="project" value="UniProtKB-EC"/>
</dbReference>
<dbReference type="InterPro" id="IPR004556">
    <property type="entry name" value="HemK-like"/>
</dbReference>
<dbReference type="Pfam" id="PF17827">
    <property type="entry name" value="PrmC_N"/>
    <property type="match status" value="1"/>
</dbReference>
<organism evidence="8 9">
    <name type="scientific">Candidatus Methylomirabilis lanthanidiphila</name>
    <dbReference type="NCBI Taxonomy" id="2211376"/>
    <lineage>
        <taxon>Bacteria</taxon>
        <taxon>Candidatus Methylomirabilota</taxon>
        <taxon>Candidatus Methylomirabilia</taxon>
        <taxon>Candidatus Methylomirabilales</taxon>
        <taxon>Candidatus Methylomirabilaceae</taxon>
        <taxon>Candidatus Methylomirabilis</taxon>
    </lineage>
</organism>
<comment type="similarity">
    <text evidence="5">Belongs to the protein N5-glutamine methyltransferase family. PrmC subfamily.</text>
</comment>
<dbReference type="InterPro" id="IPR029063">
    <property type="entry name" value="SAM-dependent_MTases_sf"/>
</dbReference>
<keyword evidence="3 5" id="KW-0949">S-adenosyl-L-methionine</keyword>
<dbReference type="GO" id="GO:0003676">
    <property type="term" value="F:nucleic acid binding"/>
    <property type="evidence" value="ECO:0007669"/>
    <property type="project" value="InterPro"/>
</dbReference>
<name>A0A564ZFL3_9BACT</name>
<gene>
    <name evidence="5" type="primary">prmC</name>
    <name evidence="8" type="ORF">MELA_00487</name>
</gene>
<keyword evidence="1 5" id="KW-0489">Methyltransferase</keyword>
<dbReference type="SUPFAM" id="SSF53335">
    <property type="entry name" value="S-adenosyl-L-methionine-dependent methyltransferases"/>
    <property type="match status" value="1"/>
</dbReference>
<accession>A0A564ZFL3</accession>
<evidence type="ECO:0000256" key="1">
    <source>
        <dbReference type="ARBA" id="ARBA00022603"/>
    </source>
</evidence>
<dbReference type="InterPro" id="IPR050320">
    <property type="entry name" value="N5-glutamine_MTase"/>
</dbReference>
<dbReference type="GO" id="GO:0032259">
    <property type="term" value="P:methylation"/>
    <property type="evidence" value="ECO:0007669"/>
    <property type="project" value="UniProtKB-KW"/>
</dbReference>